<evidence type="ECO:0000259" key="9">
    <source>
        <dbReference type="PROSITE" id="PS50893"/>
    </source>
</evidence>
<dbReference type="Gene3D" id="1.20.1560.10">
    <property type="entry name" value="ABC transporter type 1, transmembrane domain"/>
    <property type="match status" value="1"/>
</dbReference>
<evidence type="ECO:0000256" key="5">
    <source>
        <dbReference type="ARBA" id="ARBA00022840"/>
    </source>
</evidence>
<dbReference type="SUPFAM" id="SSF90123">
    <property type="entry name" value="ABC transporter transmembrane region"/>
    <property type="match status" value="1"/>
</dbReference>
<dbReference type="CDD" id="cd18582">
    <property type="entry name" value="ABC_6TM_ATM1_ABCB7"/>
    <property type="match status" value="1"/>
</dbReference>
<feature type="transmembrane region" description="Helical" evidence="8">
    <location>
        <begin position="36"/>
        <end position="57"/>
    </location>
</feature>
<dbReference type="InterPro" id="IPR003593">
    <property type="entry name" value="AAA+_ATPase"/>
</dbReference>
<keyword evidence="4" id="KW-0547">Nucleotide-binding</keyword>
<dbReference type="InterPro" id="IPR017871">
    <property type="entry name" value="ABC_transporter-like_CS"/>
</dbReference>
<dbReference type="Pfam" id="PF00664">
    <property type="entry name" value="ABC_membrane"/>
    <property type="match status" value="1"/>
</dbReference>
<dbReference type="GO" id="GO:0005524">
    <property type="term" value="F:ATP binding"/>
    <property type="evidence" value="ECO:0007669"/>
    <property type="project" value="UniProtKB-KW"/>
</dbReference>
<dbReference type="InterPro" id="IPR036640">
    <property type="entry name" value="ABC1_TM_sf"/>
</dbReference>
<evidence type="ECO:0000256" key="8">
    <source>
        <dbReference type="SAM" id="Phobius"/>
    </source>
</evidence>
<evidence type="ECO:0000313" key="12">
    <source>
        <dbReference type="Proteomes" id="UP000241074"/>
    </source>
</evidence>
<dbReference type="InterPro" id="IPR039421">
    <property type="entry name" value="Type_1_exporter"/>
</dbReference>
<feature type="transmembrane region" description="Helical" evidence="8">
    <location>
        <begin position="177"/>
        <end position="197"/>
    </location>
</feature>
<dbReference type="Proteomes" id="UP000241074">
    <property type="component" value="Chromosome"/>
</dbReference>
<keyword evidence="7 8" id="KW-0472">Membrane</keyword>
<evidence type="ECO:0000256" key="6">
    <source>
        <dbReference type="ARBA" id="ARBA00022989"/>
    </source>
</evidence>
<evidence type="ECO:0000256" key="3">
    <source>
        <dbReference type="ARBA" id="ARBA00022692"/>
    </source>
</evidence>
<evidence type="ECO:0000256" key="2">
    <source>
        <dbReference type="ARBA" id="ARBA00022448"/>
    </source>
</evidence>
<dbReference type="PANTHER" id="PTHR24221:SF654">
    <property type="entry name" value="ATP-BINDING CASSETTE SUB-FAMILY B MEMBER 6"/>
    <property type="match status" value="1"/>
</dbReference>
<dbReference type="Pfam" id="PF00005">
    <property type="entry name" value="ABC_tran"/>
    <property type="match status" value="1"/>
</dbReference>
<evidence type="ECO:0000313" key="11">
    <source>
        <dbReference type="EMBL" id="AVP96103.1"/>
    </source>
</evidence>
<gene>
    <name evidence="11" type="ORF">C7S18_02340</name>
</gene>
<keyword evidence="2" id="KW-0813">Transport</keyword>
<dbReference type="PROSITE" id="PS50893">
    <property type="entry name" value="ABC_TRANSPORTER_2"/>
    <property type="match status" value="1"/>
</dbReference>
<dbReference type="GO" id="GO:0140359">
    <property type="term" value="F:ABC-type transporter activity"/>
    <property type="evidence" value="ECO:0007669"/>
    <property type="project" value="InterPro"/>
</dbReference>
<dbReference type="PROSITE" id="PS50929">
    <property type="entry name" value="ABC_TM1F"/>
    <property type="match status" value="1"/>
</dbReference>
<evidence type="ECO:0000256" key="1">
    <source>
        <dbReference type="ARBA" id="ARBA00004651"/>
    </source>
</evidence>
<evidence type="ECO:0000256" key="4">
    <source>
        <dbReference type="ARBA" id="ARBA00022741"/>
    </source>
</evidence>
<keyword evidence="6 8" id="KW-1133">Transmembrane helix</keyword>
<dbReference type="AlphaFoldDB" id="A0A2P1PMN0"/>
<dbReference type="SUPFAM" id="SSF52540">
    <property type="entry name" value="P-loop containing nucleoside triphosphate hydrolases"/>
    <property type="match status" value="1"/>
</dbReference>
<feature type="transmembrane region" description="Helical" evidence="8">
    <location>
        <begin position="259"/>
        <end position="279"/>
    </location>
</feature>
<sequence length="603" mass="67100">MNAEVLPIGAGVQAPKGARATLLALWPYVWRFRQRVFLALICLVAAKLSIIGVPVLLKRIVDTLNVAPDIRLAPLALLLAYGALRLSSTIFQELRQILFARVMARTARLLTLQVFEHLHALSLKFHLNRRTGAVSRDLERGMEAVTDLLDWTVYTILPTLFEITVVCIILIRTFDWTFALITLTTIACYVTYTFTVTEWRIRYYRAKNEANTRAAGRAVDSLLNYETVKYFNNERFESDSYNQTLRDQEEAEVKALKSLAVLNIGQSSIVAIGLTLLVWRAAEGVAANTLSIGDLVMVNAFLIQLAMPLNYLGMVYREVKQALTNIENMFALLAEQRDVADSPGARDLDPGTGGIVFDQVVFAYEPERPILRGISFEVKPGESVAVVGTTGAGKSTLARLLFRFYDVQSGSIRINGQDLRAVTQSSLRQAIGIVPQDTVLFNDSIGFNIRYGRVDATDAAVQEAARAAQLSHLITEMPKGFDTLVGERGLKLSGGEKQRVAIARTVLKNPPILILDEATSALDTRTERRIQAELEQLAKNRTSLIIAHRLSTIVHADQILVMDHGQIVERGRHDELLAMRGRYAQLWALQQHEQQEALAHEPA</sequence>
<comment type="subcellular location">
    <subcellularLocation>
        <location evidence="1">Cell membrane</location>
        <topology evidence="1">Multi-pass membrane protein</topology>
    </subcellularLocation>
</comment>
<dbReference type="PANTHER" id="PTHR24221">
    <property type="entry name" value="ATP-BINDING CASSETTE SUB-FAMILY B"/>
    <property type="match status" value="1"/>
</dbReference>
<feature type="domain" description="ABC transmembrane type-1" evidence="10">
    <location>
        <begin position="37"/>
        <end position="321"/>
    </location>
</feature>
<dbReference type="OrthoDB" id="9806127at2"/>
<dbReference type="GO" id="GO:0005886">
    <property type="term" value="C:plasma membrane"/>
    <property type="evidence" value="ECO:0007669"/>
    <property type="project" value="UniProtKB-SubCell"/>
</dbReference>
<dbReference type="InterPro" id="IPR027417">
    <property type="entry name" value="P-loop_NTPase"/>
</dbReference>
<protein>
    <submittedName>
        <fullName evidence="11">Metal ABC transporter permease</fullName>
    </submittedName>
</protein>
<dbReference type="GO" id="GO:0016887">
    <property type="term" value="F:ATP hydrolysis activity"/>
    <property type="evidence" value="ECO:0007669"/>
    <property type="project" value="InterPro"/>
</dbReference>
<accession>A0A2P1PMN0</accession>
<dbReference type="EMBL" id="CP027860">
    <property type="protein sequence ID" value="AVP96103.1"/>
    <property type="molecule type" value="Genomic_DNA"/>
</dbReference>
<dbReference type="FunFam" id="3.40.50.300:FF:000186">
    <property type="entry name" value="ATP-binding cassette sub-family B member 7, mitochondrial"/>
    <property type="match status" value="1"/>
</dbReference>
<keyword evidence="5" id="KW-0067">ATP-binding</keyword>
<keyword evidence="12" id="KW-1185">Reference proteome</keyword>
<organism evidence="11 12">
    <name type="scientific">Ahniella affigens</name>
    <dbReference type="NCBI Taxonomy" id="2021234"/>
    <lineage>
        <taxon>Bacteria</taxon>
        <taxon>Pseudomonadati</taxon>
        <taxon>Pseudomonadota</taxon>
        <taxon>Gammaproteobacteria</taxon>
        <taxon>Lysobacterales</taxon>
        <taxon>Rhodanobacteraceae</taxon>
        <taxon>Ahniella</taxon>
    </lineage>
</organism>
<dbReference type="Gene3D" id="3.40.50.300">
    <property type="entry name" value="P-loop containing nucleotide triphosphate hydrolases"/>
    <property type="match status" value="1"/>
</dbReference>
<feature type="transmembrane region" description="Helical" evidence="8">
    <location>
        <begin position="285"/>
        <end position="307"/>
    </location>
</feature>
<reference evidence="11 12" key="2">
    <citation type="submission" date="2018-03" db="EMBL/GenBank/DDBJ databases">
        <authorList>
            <person name="Keele B.F."/>
        </authorList>
    </citation>
    <scope>NUCLEOTIDE SEQUENCE [LARGE SCALE GENOMIC DNA]</scope>
    <source>
        <strain evidence="11 12">D13</strain>
    </source>
</reference>
<dbReference type="InterPro" id="IPR011527">
    <property type="entry name" value="ABC1_TM_dom"/>
</dbReference>
<feature type="domain" description="ABC transporter" evidence="9">
    <location>
        <begin position="355"/>
        <end position="589"/>
    </location>
</feature>
<evidence type="ECO:0000259" key="10">
    <source>
        <dbReference type="PROSITE" id="PS50929"/>
    </source>
</evidence>
<keyword evidence="3 8" id="KW-0812">Transmembrane</keyword>
<reference evidence="11 12" key="1">
    <citation type="submission" date="2018-03" db="EMBL/GenBank/DDBJ databases">
        <title>Ahniella affigens gen. nov., sp. nov., a gammaproteobacterium isolated from sandy soil near a stream.</title>
        <authorList>
            <person name="Ko Y."/>
            <person name="Kim J.-H."/>
        </authorList>
    </citation>
    <scope>NUCLEOTIDE SEQUENCE [LARGE SCALE GENOMIC DNA]</scope>
    <source>
        <strain evidence="11 12">D13</strain>
    </source>
</reference>
<evidence type="ECO:0000256" key="7">
    <source>
        <dbReference type="ARBA" id="ARBA00023136"/>
    </source>
</evidence>
<proteinExistence type="predicted"/>
<name>A0A2P1PMN0_9GAMM</name>
<dbReference type="PROSITE" id="PS00211">
    <property type="entry name" value="ABC_TRANSPORTER_1"/>
    <property type="match status" value="1"/>
</dbReference>
<feature type="transmembrane region" description="Helical" evidence="8">
    <location>
        <begin position="148"/>
        <end position="171"/>
    </location>
</feature>
<dbReference type="InterPro" id="IPR003439">
    <property type="entry name" value="ABC_transporter-like_ATP-bd"/>
</dbReference>
<dbReference type="KEGG" id="xba:C7S18_02340"/>
<dbReference type="SMART" id="SM00382">
    <property type="entry name" value="AAA"/>
    <property type="match status" value="1"/>
</dbReference>